<evidence type="ECO:0000256" key="1">
    <source>
        <dbReference type="SAM" id="MobiDB-lite"/>
    </source>
</evidence>
<dbReference type="eggNOG" id="ENOG502RNIV">
    <property type="taxonomic scope" value="Eukaryota"/>
</dbReference>
<dbReference type="Proteomes" id="UP000007431">
    <property type="component" value="Unassembled WGS sequence"/>
</dbReference>
<feature type="chain" id="PRO_5003120896" description="Meiotic sister chromatid recombination protein 1" evidence="2">
    <location>
        <begin position="18"/>
        <end position="476"/>
    </location>
</feature>
<evidence type="ECO:0000313" key="3">
    <source>
        <dbReference type="EMBL" id="EFI93496.1"/>
    </source>
</evidence>
<dbReference type="InParanoid" id="D8QFX8"/>
<feature type="signal peptide" evidence="2">
    <location>
        <begin position="1"/>
        <end position="17"/>
    </location>
</feature>
<gene>
    <name evidence="3" type="ORF">SCHCODRAFT_70383</name>
</gene>
<dbReference type="Pfam" id="PF10281">
    <property type="entry name" value="Ish1"/>
    <property type="match status" value="4"/>
</dbReference>
<dbReference type="HOGENOM" id="CLU_022672_2_0_1"/>
<evidence type="ECO:0000256" key="2">
    <source>
        <dbReference type="SAM" id="SignalP"/>
    </source>
</evidence>
<accession>D8QFX8</accession>
<feature type="region of interest" description="Disordered" evidence="1">
    <location>
        <begin position="442"/>
        <end position="476"/>
    </location>
</feature>
<dbReference type="AlphaFoldDB" id="D8QFX8"/>
<protein>
    <recommendedName>
        <fullName evidence="5">Meiotic sister chromatid recombination protein 1</fullName>
    </recommendedName>
</protein>
<keyword evidence="2" id="KW-0732">Signal</keyword>
<dbReference type="GeneID" id="9592169"/>
<evidence type="ECO:0000313" key="4">
    <source>
        <dbReference type="Proteomes" id="UP000007431"/>
    </source>
</evidence>
<dbReference type="EMBL" id="GL377311">
    <property type="protein sequence ID" value="EFI93496.1"/>
    <property type="molecule type" value="Genomic_DNA"/>
</dbReference>
<sequence length="476" mass="53667">MRFSSVFLVALATTASASWWSSEEPEYNKWSTKQLKQYLEENNVALPTGTLTEAELRERVKANWHGAQAWTYDQYNSAQQAFANVRDSTFDTWDESRLREWLAEQGVAEPKGPREKLVLLAKQRYQSYTNAASSYASQASSAGYDASASVASFAAQATNDVARAVDDTKDYVYSTWDDTRLKAYLVENGYMKSNEQKRRDELLGMMRDAYAKVTNPIWEAWTDSYIHEWLTTHRILPSTDSIPSRQELADKMQLYYYDTKDNVYSTWSDSELKNWLISHGVIKSDAQASRDKLLKMVQDNYATAQDTVWSSWSDSDLRSYLIEHGYLKSDEQKKREELVNLISSKYNDITTTAASYLTWPDARLRAYLREHGVDDTKIRGMDRTSLLQETRIRYVQGKTRSDALWEKVRSIVNGAVGSAEDGLARVVEVVQGNAAKARAEADATTVKGKADAASASVRAKASASSASAKAKAKTEL</sequence>
<dbReference type="VEuPathDB" id="FungiDB:SCHCODRAFT_02639024"/>
<dbReference type="OrthoDB" id="2527403at2759"/>
<keyword evidence="4" id="KW-1185">Reference proteome</keyword>
<organism evidence="4">
    <name type="scientific">Schizophyllum commune (strain H4-8 / FGSC 9210)</name>
    <name type="common">Split gill fungus</name>
    <dbReference type="NCBI Taxonomy" id="578458"/>
    <lineage>
        <taxon>Eukaryota</taxon>
        <taxon>Fungi</taxon>
        <taxon>Dikarya</taxon>
        <taxon>Basidiomycota</taxon>
        <taxon>Agaricomycotina</taxon>
        <taxon>Agaricomycetes</taxon>
        <taxon>Agaricomycetidae</taxon>
        <taxon>Agaricales</taxon>
        <taxon>Schizophyllaceae</taxon>
        <taxon>Schizophyllum</taxon>
    </lineage>
</organism>
<proteinExistence type="predicted"/>
<dbReference type="STRING" id="578458.D8QFX8"/>
<evidence type="ECO:0008006" key="5">
    <source>
        <dbReference type="Google" id="ProtNLM"/>
    </source>
</evidence>
<dbReference type="RefSeq" id="XP_003028399.1">
    <property type="nucleotide sequence ID" value="XM_003028353.1"/>
</dbReference>
<reference evidence="3 4" key="1">
    <citation type="journal article" date="2010" name="Nat. Biotechnol.">
        <title>Genome sequence of the model mushroom Schizophyllum commune.</title>
        <authorList>
            <person name="Ohm R.A."/>
            <person name="de Jong J.F."/>
            <person name="Lugones L.G."/>
            <person name="Aerts A."/>
            <person name="Kothe E."/>
            <person name="Stajich J.E."/>
            <person name="de Vries R.P."/>
            <person name="Record E."/>
            <person name="Levasseur A."/>
            <person name="Baker S.E."/>
            <person name="Bartholomew K.A."/>
            <person name="Coutinho P.M."/>
            <person name="Erdmann S."/>
            <person name="Fowler T.J."/>
            <person name="Gathman A.C."/>
            <person name="Lombard V."/>
            <person name="Henrissat B."/>
            <person name="Knabe N."/>
            <person name="Kuees U."/>
            <person name="Lilly W.W."/>
            <person name="Lindquist E."/>
            <person name="Lucas S."/>
            <person name="Magnuson J.K."/>
            <person name="Piumi F."/>
            <person name="Raudaskoski M."/>
            <person name="Salamov A."/>
            <person name="Schmutz J."/>
            <person name="Schwarze F.W.M.R."/>
            <person name="vanKuyk P.A."/>
            <person name="Horton J.S."/>
            <person name="Grigoriev I.V."/>
            <person name="Woesten H.A.B."/>
        </authorList>
    </citation>
    <scope>NUCLEOTIDE SEQUENCE [LARGE SCALE GENOMIC DNA]</scope>
    <source>
        <strain evidence="4">H4-8 / FGSC 9210</strain>
    </source>
</reference>
<feature type="compositionally biased region" description="Low complexity" evidence="1">
    <location>
        <begin position="451"/>
        <end position="469"/>
    </location>
</feature>
<dbReference type="KEGG" id="scm:SCHCO_02639024"/>
<dbReference type="InterPro" id="IPR018803">
    <property type="entry name" value="Ish1/Msc1-like"/>
</dbReference>
<name>D8QFX8_SCHCM</name>
<dbReference type="OMA" id="WTFDTWN"/>